<dbReference type="SUPFAM" id="SSF109998">
    <property type="entry name" value="Triger factor/SurA peptide-binding domain-like"/>
    <property type="match status" value="1"/>
</dbReference>
<proteinExistence type="predicted"/>
<dbReference type="KEGG" id="bco:Bcell_1827"/>
<evidence type="ECO:0000256" key="1">
    <source>
        <dbReference type="SAM" id="Phobius"/>
    </source>
</evidence>
<organism evidence="2 3">
    <name type="scientific">Evansella cellulosilytica (strain ATCC 21833 / DSM 2522 / FERM P-1141 / JCM 9156 / N-4)</name>
    <name type="common">Bacillus cellulosilyticus</name>
    <dbReference type="NCBI Taxonomy" id="649639"/>
    <lineage>
        <taxon>Bacteria</taxon>
        <taxon>Bacillati</taxon>
        <taxon>Bacillota</taxon>
        <taxon>Bacilli</taxon>
        <taxon>Bacillales</taxon>
        <taxon>Bacillaceae</taxon>
        <taxon>Evansella</taxon>
    </lineage>
</organism>
<evidence type="ECO:0000313" key="3">
    <source>
        <dbReference type="Proteomes" id="UP000001401"/>
    </source>
</evidence>
<dbReference type="InterPro" id="IPR027304">
    <property type="entry name" value="Trigger_fact/SurA_dom_sf"/>
</dbReference>
<evidence type="ECO:0000313" key="2">
    <source>
        <dbReference type="EMBL" id="ADU30089.1"/>
    </source>
</evidence>
<keyword evidence="3" id="KW-1185">Reference proteome</keyword>
<dbReference type="OrthoDB" id="14196at2"/>
<dbReference type="HOGENOM" id="CLU_1500624_0_0_9"/>
<accession>E6TYN9</accession>
<keyword evidence="1" id="KW-0812">Transmembrane</keyword>
<keyword evidence="1" id="KW-1133">Transmembrane helix</keyword>
<reference evidence="2" key="1">
    <citation type="submission" date="2010-12" db="EMBL/GenBank/DDBJ databases">
        <title>Complete sequence of Bacillus cellulosilyticus DSM 2522.</title>
        <authorList>
            <consortium name="US DOE Joint Genome Institute"/>
            <person name="Lucas S."/>
            <person name="Copeland A."/>
            <person name="Lapidus A."/>
            <person name="Cheng J.-F."/>
            <person name="Bruce D."/>
            <person name="Goodwin L."/>
            <person name="Pitluck S."/>
            <person name="Chertkov O."/>
            <person name="Detter J.C."/>
            <person name="Han C."/>
            <person name="Tapia R."/>
            <person name="Land M."/>
            <person name="Hauser L."/>
            <person name="Jeffries C."/>
            <person name="Kyrpides N."/>
            <person name="Ivanova N."/>
            <person name="Mikhailova N."/>
            <person name="Brumm P."/>
            <person name="Mead D."/>
            <person name="Woyke T."/>
        </authorList>
    </citation>
    <scope>NUCLEOTIDE SEQUENCE [LARGE SCALE GENOMIC DNA]</scope>
    <source>
        <strain evidence="2">DSM 2522</strain>
    </source>
</reference>
<dbReference type="Gene3D" id="1.10.4030.10">
    <property type="entry name" value="Porin chaperone SurA, peptide-binding domain"/>
    <property type="match status" value="1"/>
</dbReference>
<dbReference type="AlphaFoldDB" id="E6TYN9"/>
<feature type="transmembrane region" description="Helical" evidence="1">
    <location>
        <begin position="7"/>
        <end position="27"/>
    </location>
</feature>
<dbReference type="Proteomes" id="UP000001401">
    <property type="component" value="Chromosome"/>
</dbReference>
<keyword evidence="1" id="KW-0472">Membrane</keyword>
<name>E6TYN9_EVAC2</name>
<dbReference type="RefSeq" id="WP_013488425.1">
    <property type="nucleotide sequence ID" value="NC_014829.1"/>
</dbReference>
<dbReference type="Pfam" id="PF13624">
    <property type="entry name" value="SurA_N_3"/>
    <property type="match status" value="1"/>
</dbReference>
<protein>
    <submittedName>
        <fullName evidence="2">Uncharacterized protein</fullName>
    </submittedName>
</protein>
<dbReference type="STRING" id="649639.Bcell_1827"/>
<gene>
    <name evidence="2" type="ordered locus">Bcell_1827</name>
</gene>
<sequence length="179" mass="20721">MFKYFKFNNSIFIISIAVLLILILAPFNKGKMEEQVEIDAVVATVNGENIIYKDVIKVKNSMRLKKYNDLTNNNEDKLTEAAIEQRIIHRLLIQEAQRLNIEVSDEEVAIQLQLIKEVLPSDLTLEESLILQNYTEDALLAEIKEQLMIERLLLEYSNNREELINTLKSDADINTLIKE</sequence>
<dbReference type="EMBL" id="CP002394">
    <property type="protein sequence ID" value="ADU30089.1"/>
    <property type="molecule type" value="Genomic_DNA"/>
</dbReference>